<dbReference type="GO" id="GO:0005737">
    <property type="term" value="C:cytoplasm"/>
    <property type="evidence" value="ECO:0007669"/>
    <property type="project" value="UniProtKB-SubCell"/>
</dbReference>
<dbReference type="InterPro" id="IPR036615">
    <property type="entry name" value="Mur_ligase_C_dom_sf"/>
</dbReference>
<evidence type="ECO:0000256" key="8">
    <source>
        <dbReference type="RuleBase" id="RU003664"/>
    </source>
</evidence>
<dbReference type="InterPro" id="IPR013221">
    <property type="entry name" value="Mur_ligase_cen"/>
</dbReference>
<dbReference type="GO" id="GO:0008360">
    <property type="term" value="P:regulation of cell shape"/>
    <property type="evidence" value="ECO:0007669"/>
    <property type="project" value="UniProtKB-KW"/>
</dbReference>
<feature type="domain" description="Mur ligase central" evidence="10">
    <location>
        <begin position="118"/>
        <end position="294"/>
    </location>
</feature>
<keyword evidence="7 8" id="KW-0573">Peptidoglycan synthesis</keyword>
<accession>A0A1G9F8L2</accession>
<dbReference type="Gene3D" id="3.90.190.20">
    <property type="entry name" value="Mur ligase, C-terminal domain"/>
    <property type="match status" value="1"/>
</dbReference>
<keyword evidence="5 7" id="KW-0547">Nucleotide-binding</keyword>
<dbReference type="RefSeq" id="WP_089724796.1">
    <property type="nucleotide sequence ID" value="NZ_FNGI01000001.1"/>
</dbReference>
<evidence type="ECO:0000313" key="12">
    <source>
        <dbReference type="Proteomes" id="UP000198654"/>
    </source>
</evidence>
<protein>
    <recommendedName>
        <fullName evidence="7 8">UDP-N-acetylmuramoylalanine--D-glutamate ligase</fullName>
        <ecNumber evidence="7 8">6.3.2.9</ecNumber>
    </recommendedName>
    <alternativeName>
        <fullName evidence="7">D-glutamic acid-adding enzyme</fullName>
    </alternativeName>
    <alternativeName>
        <fullName evidence="7">UDP-N-acetylmuramoyl-L-alanyl-D-glutamate synthetase</fullName>
    </alternativeName>
</protein>
<keyword evidence="4 7" id="KW-0436">Ligase</keyword>
<dbReference type="HAMAP" id="MF_00639">
    <property type="entry name" value="MurD"/>
    <property type="match status" value="1"/>
</dbReference>
<dbReference type="EMBL" id="FNGI01000001">
    <property type="protein sequence ID" value="SDK84700.1"/>
    <property type="molecule type" value="Genomic_DNA"/>
</dbReference>
<comment type="subcellular location">
    <subcellularLocation>
        <location evidence="1 7 8">Cytoplasm</location>
    </subcellularLocation>
</comment>
<dbReference type="GO" id="GO:0008764">
    <property type="term" value="F:UDP-N-acetylmuramoylalanine-D-glutamate ligase activity"/>
    <property type="evidence" value="ECO:0007669"/>
    <property type="project" value="UniProtKB-UniRule"/>
</dbReference>
<comment type="catalytic activity">
    <reaction evidence="7 8">
        <text>UDP-N-acetyl-alpha-D-muramoyl-L-alanine + D-glutamate + ATP = UDP-N-acetyl-alpha-D-muramoyl-L-alanyl-D-glutamate + ADP + phosphate + H(+)</text>
        <dbReference type="Rhea" id="RHEA:16429"/>
        <dbReference type="ChEBI" id="CHEBI:15378"/>
        <dbReference type="ChEBI" id="CHEBI:29986"/>
        <dbReference type="ChEBI" id="CHEBI:30616"/>
        <dbReference type="ChEBI" id="CHEBI:43474"/>
        <dbReference type="ChEBI" id="CHEBI:83898"/>
        <dbReference type="ChEBI" id="CHEBI:83900"/>
        <dbReference type="ChEBI" id="CHEBI:456216"/>
        <dbReference type="EC" id="6.3.2.9"/>
    </reaction>
</comment>
<evidence type="ECO:0000256" key="6">
    <source>
        <dbReference type="ARBA" id="ARBA00022840"/>
    </source>
</evidence>
<dbReference type="Proteomes" id="UP000198654">
    <property type="component" value="Unassembled WGS sequence"/>
</dbReference>
<keyword evidence="7 8" id="KW-0133">Cell shape</keyword>
<keyword evidence="7 8" id="KW-0132">Cell division</keyword>
<dbReference type="OrthoDB" id="9809796at2"/>
<dbReference type="STRING" id="119000.SAMN05661010_00289"/>
<keyword evidence="12" id="KW-1185">Reference proteome</keyword>
<keyword evidence="7 8" id="KW-0131">Cell cycle</keyword>
<dbReference type="GO" id="GO:0005524">
    <property type="term" value="F:ATP binding"/>
    <property type="evidence" value="ECO:0007669"/>
    <property type="project" value="UniProtKB-UniRule"/>
</dbReference>
<evidence type="ECO:0000256" key="7">
    <source>
        <dbReference type="HAMAP-Rule" id="MF_00639"/>
    </source>
</evidence>
<proteinExistence type="inferred from homology"/>
<gene>
    <name evidence="7" type="primary">murD</name>
    <name evidence="11" type="ORF">SAMN05661010_00289</name>
</gene>
<keyword evidence="7 8" id="KW-0961">Cell wall biogenesis/degradation</keyword>
<dbReference type="Pfam" id="PF08245">
    <property type="entry name" value="Mur_ligase_M"/>
    <property type="match status" value="1"/>
</dbReference>
<evidence type="ECO:0000259" key="10">
    <source>
        <dbReference type="Pfam" id="PF08245"/>
    </source>
</evidence>
<dbReference type="SUPFAM" id="SSF51984">
    <property type="entry name" value="MurCD N-terminal domain"/>
    <property type="match status" value="1"/>
</dbReference>
<dbReference type="GO" id="GO:0051301">
    <property type="term" value="P:cell division"/>
    <property type="evidence" value="ECO:0007669"/>
    <property type="project" value="UniProtKB-KW"/>
</dbReference>
<feature type="domain" description="Mur ligase C-terminal" evidence="9">
    <location>
        <begin position="317"/>
        <end position="433"/>
    </location>
</feature>
<evidence type="ECO:0000256" key="3">
    <source>
        <dbReference type="ARBA" id="ARBA00022490"/>
    </source>
</evidence>
<evidence type="ECO:0000259" key="9">
    <source>
        <dbReference type="Pfam" id="PF02875"/>
    </source>
</evidence>
<dbReference type="SUPFAM" id="SSF53623">
    <property type="entry name" value="MurD-like peptide ligases, catalytic domain"/>
    <property type="match status" value="1"/>
</dbReference>
<organism evidence="11 12">
    <name type="scientific">Modicisalibacter muralis</name>
    <dbReference type="NCBI Taxonomy" id="119000"/>
    <lineage>
        <taxon>Bacteria</taxon>
        <taxon>Pseudomonadati</taxon>
        <taxon>Pseudomonadota</taxon>
        <taxon>Gammaproteobacteria</taxon>
        <taxon>Oceanospirillales</taxon>
        <taxon>Halomonadaceae</taxon>
        <taxon>Modicisalibacter</taxon>
    </lineage>
</organism>
<reference evidence="11 12" key="1">
    <citation type="submission" date="2016-10" db="EMBL/GenBank/DDBJ databases">
        <authorList>
            <person name="de Groot N.N."/>
        </authorList>
    </citation>
    <scope>NUCLEOTIDE SEQUENCE [LARGE SCALE GENOMIC DNA]</scope>
    <source>
        <strain evidence="11 12">DSM 14789</strain>
    </source>
</reference>
<dbReference type="NCBIfam" id="TIGR01087">
    <property type="entry name" value="murD"/>
    <property type="match status" value="1"/>
</dbReference>
<comment type="similarity">
    <text evidence="7">Belongs to the MurCDEF family.</text>
</comment>
<evidence type="ECO:0000256" key="1">
    <source>
        <dbReference type="ARBA" id="ARBA00004496"/>
    </source>
</evidence>
<feature type="binding site" evidence="7">
    <location>
        <begin position="120"/>
        <end position="126"/>
    </location>
    <ligand>
        <name>ATP</name>
        <dbReference type="ChEBI" id="CHEBI:30616"/>
    </ligand>
</feature>
<keyword evidence="6 7" id="KW-0067">ATP-binding</keyword>
<evidence type="ECO:0000256" key="5">
    <source>
        <dbReference type="ARBA" id="ARBA00022741"/>
    </source>
</evidence>
<dbReference type="InterPro" id="IPR005762">
    <property type="entry name" value="MurD"/>
</dbReference>
<comment type="function">
    <text evidence="7 8">Cell wall formation. Catalyzes the addition of glutamate to the nucleotide precursor UDP-N-acetylmuramoyl-L-alanine (UMA).</text>
</comment>
<comment type="pathway">
    <text evidence="2 7 8">Cell wall biogenesis; peptidoglycan biosynthesis.</text>
</comment>
<evidence type="ECO:0000256" key="2">
    <source>
        <dbReference type="ARBA" id="ARBA00004752"/>
    </source>
</evidence>
<sequence>MIVPAGVTLVVGLGISGRAIARHLTRQGVPFMVADTRISPPGLDDFRAAHPGIVVHCGSLTSLDISQAKEVVLSPGIDPQTPGLEGLWKRTLAASGEPKIVGEMALFVRECRAPIAAITGANAKSTVTTLLGEMAREAGRSVAVGGNLGTPALDLLAEQPDAELFVLELSSFQLETTPCLGAETAAFLNLCEDHLDRHGDMAGYRNAKLGIFRGARHGVVNRDDPLTWPDDPSLPVAYFTAQPPRAGEWGIADRDVGHGSEPWLMHGETPLMAAGEVRLPGRHNQANALAALAMGTQLGLEFAAMRRVLARFCGLPHRGELIGERNGVRWVNDSKGTNVGATLAAIAGLGATLEGRLIWLGGGLGKGADFTPLMAPLVEHAREAIVFGSDAPRLVALLDGELPVTRTHDLRGALERAATIAEPGDCVLLSPACASLDQFPNYQVRGDNFRDWVQRYLAANNGERP</sequence>
<dbReference type="InterPro" id="IPR036565">
    <property type="entry name" value="Mur-like_cat_sf"/>
</dbReference>
<dbReference type="PANTHER" id="PTHR43692:SF1">
    <property type="entry name" value="UDP-N-ACETYLMURAMOYLALANINE--D-GLUTAMATE LIGASE"/>
    <property type="match status" value="1"/>
</dbReference>
<dbReference type="Pfam" id="PF02875">
    <property type="entry name" value="Mur_ligase_C"/>
    <property type="match status" value="1"/>
</dbReference>
<keyword evidence="3 7" id="KW-0963">Cytoplasm</keyword>
<dbReference type="GO" id="GO:0009252">
    <property type="term" value="P:peptidoglycan biosynthetic process"/>
    <property type="evidence" value="ECO:0007669"/>
    <property type="project" value="UniProtKB-UniRule"/>
</dbReference>
<dbReference type="Gene3D" id="3.40.50.720">
    <property type="entry name" value="NAD(P)-binding Rossmann-like Domain"/>
    <property type="match status" value="1"/>
</dbReference>
<dbReference type="UniPathway" id="UPA00219"/>
<dbReference type="EC" id="6.3.2.9" evidence="7 8"/>
<dbReference type="Pfam" id="PF21799">
    <property type="entry name" value="MurD-like_N"/>
    <property type="match status" value="1"/>
</dbReference>
<name>A0A1G9F8L2_9GAMM</name>
<dbReference type="PANTHER" id="PTHR43692">
    <property type="entry name" value="UDP-N-ACETYLMURAMOYLALANINE--D-GLUTAMATE LIGASE"/>
    <property type="match status" value="1"/>
</dbReference>
<dbReference type="InterPro" id="IPR004101">
    <property type="entry name" value="Mur_ligase_C"/>
</dbReference>
<evidence type="ECO:0000313" key="11">
    <source>
        <dbReference type="EMBL" id="SDK84700.1"/>
    </source>
</evidence>
<dbReference type="SUPFAM" id="SSF53244">
    <property type="entry name" value="MurD-like peptide ligases, peptide-binding domain"/>
    <property type="match status" value="1"/>
</dbReference>
<dbReference type="AlphaFoldDB" id="A0A1G9F8L2"/>
<evidence type="ECO:0000256" key="4">
    <source>
        <dbReference type="ARBA" id="ARBA00022598"/>
    </source>
</evidence>
<dbReference type="GO" id="GO:0071555">
    <property type="term" value="P:cell wall organization"/>
    <property type="evidence" value="ECO:0007669"/>
    <property type="project" value="UniProtKB-KW"/>
</dbReference>
<dbReference type="Gene3D" id="3.40.1190.10">
    <property type="entry name" value="Mur-like, catalytic domain"/>
    <property type="match status" value="1"/>
</dbReference>